<dbReference type="RefSeq" id="WP_060594933.1">
    <property type="nucleotide sequence ID" value="NZ_CP031418.1"/>
</dbReference>
<dbReference type="KEGG" id="nfr:ERS450000_05927"/>
<reference evidence="2" key="1">
    <citation type="submission" date="2015-03" db="EMBL/GenBank/DDBJ databases">
        <authorList>
            <consortium name="Pathogen Informatics"/>
        </authorList>
    </citation>
    <scope>NUCLEOTIDE SEQUENCE [LARGE SCALE GENOMIC DNA]</scope>
    <source>
        <strain evidence="2">NCTC11134</strain>
        <plasmid evidence="2">2</plasmid>
    </source>
</reference>
<keyword evidence="1" id="KW-0614">Plasmid</keyword>
<gene>
    <name evidence="1" type="ORF">ERS450000_05927</name>
</gene>
<sequence length="68" mass="7787">MTDYCITCERTTDFVYDDTDELRCTRCGCPTVEEDDDDYDEDEDEDRHDAFLEALDNTDGGRANAAFS</sequence>
<name>A0A0H5P945_NOCFR</name>
<protein>
    <submittedName>
        <fullName evidence="1">Uncharacterized protein</fullName>
    </submittedName>
</protein>
<organism evidence="1 2">
    <name type="scientific">Nocardia farcinica</name>
    <dbReference type="NCBI Taxonomy" id="37329"/>
    <lineage>
        <taxon>Bacteria</taxon>
        <taxon>Bacillati</taxon>
        <taxon>Actinomycetota</taxon>
        <taxon>Actinomycetes</taxon>
        <taxon>Mycobacteriales</taxon>
        <taxon>Nocardiaceae</taxon>
        <taxon>Nocardia</taxon>
    </lineage>
</organism>
<dbReference type="AlphaFoldDB" id="A0A0H5P945"/>
<dbReference type="EMBL" id="LN868939">
    <property type="protein sequence ID" value="CRY84227.1"/>
    <property type="molecule type" value="Genomic_DNA"/>
</dbReference>
<accession>A0A0H5P945</accession>
<evidence type="ECO:0000313" key="2">
    <source>
        <dbReference type="Proteomes" id="UP000057820"/>
    </source>
</evidence>
<proteinExistence type="predicted"/>
<evidence type="ECO:0000313" key="1">
    <source>
        <dbReference type="EMBL" id="CRY84227.1"/>
    </source>
</evidence>
<geneLocation type="plasmid" evidence="1">
    <name>2</name>
</geneLocation>
<dbReference type="Proteomes" id="UP000057820">
    <property type="component" value="Plasmid 2"/>
</dbReference>